<evidence type="ECO:0000313" key="3">
    <source>
        <dbReference type="Proteomes" id="UP001159363"/>
    </source>
</evidence>
<feature type="domain" description="GAG-pre-integrase" evidence="1">
    <location>
        <begin position="231"/>
        <end position="283"/>
    </location>
</feature>
<evidence type="ECO:0000259" key="1">
    <source>
        <dbReference type="Pfam" id="PF13976"/>
    </source>
</evidence>
<dbReference type="EMBL" id="JARBHB010000009">
    <property type="protein sequence ID" value="KAJ8875662.1"/>
    <property type="molecule type" value="Genomic_DNA"/>
</dbReference>
<evidence type="ECO:0000313" key="2">
    <source>
        <dbReference type="EMBL" id="KAJ8875662.1"/>
    </source>
</evidence>
<protein>
    <recommendedName>
        <fullName evidence="1">GAG-pre-integrase domain-containing protein</fullName>
    </recommendedName>
</protein>
<organism evidence="2 3">
    <name type="scientific">Dryococelus australis</name>
    <dbReference type="NCBI Taxonomy" id="614101"/>
    <lineage>
        <taxon>Eukaryota</taxon>
        <taxon>Metazoa</taxon>
        <taxon>Ecdysozoa</taxon>
        <taxon>Arthropoda</taxon>
        <taxon>Hexapoda</taxon>
        <taxon>Insecta</taxon>
        <taxon>Pterygota</taxon>
        <taxon>Neoptera</taxon>
        <taxon>Polyneoptera</taxon>
        <taxon>Phasmatodea</taxon>
        <taxon>Verophasmatodea</taxon>
        <taxon>Anareolatae</taxon>
        <taxon>Phasmatidae</taxon>
        <taxon>Eurycanthinae</taxon>
        <taxon>Dryococelus</taxon>
    </lineage>
</organism>
<name>A0ABQ9GUG6_9NEOP</name>
<comment type="caution">
    <text evidence="2">The sequence shown here is derived from an EMBL/GenBank/DDBJ whole genome shotgun (WGS) entry which is preliminary data.</text>
</comment>
<gene>
    <name evidence="2" type="ORF">PR048_023559</name>
</gene>
<dbReference type="Pfam" id="PF14223">
    <property type="entry name" value="Retrotran_gag_2"/>
    <property type="match status" value="1"/>
</dbReference>
<dbReference type="InterPro" id="IPR025724">
    <property type="entry name" value="GAG-pre-integrase_dom"/>
</dbReference>
<reference evidence="2 3" key="1">
    <citation type="submission" date="2023-02" db="EMBL/GenBank/DDBJ databases">
        <title>LHISI_Scaffold_Assembly.</title>
        <authorList>
            <person name="Stuart O.P."/>
            <person name="Cleave R."/>
            <person name="Magrath M.J.L."/>
            <person name="Mikheyev A.S."/>
        </authorList>
    </citation>
    <scope>NUCLEOTIDE SEQUENCE [LARGE SCALE GENOMIC DNA]</scope>
    <source>
        <strain evidence="2">Daus_M_001</strain>
        <tissue evidence="2">Leg muscle</tissue>
    </source>
</reference>
<accession>A0ABQ9GUG6</accession>
<dbReference type="Proteomes" id="UP001159363">
    <property type="component" value="Chromosome 8"/>
</dbReference>
<sequence>MESDQCVIILKGKSNRDTWRSQTKIILAAKGCLEVVERYLKPKDESSPSLKEWMQKDIKACEIIATRMDEITIKHISTCSTAHKLLFKLVSINEQKSIVSLHLQQQQFFNTRYSISLTATRRTSVGRLLMEEERIDETTESLETAALHMSTSGGKLPEAIGIGDINVAVFDGHEWKETAIKDVLCVPKAKLNLLSVVIGKTDTCSIQKNRVVCVAQIEYLFVVKARVFIKTVTTNSANTLDTWHQKLAHQNTSHMKYVLNKFGVKYSNKSDSDNFCQHCFKGKPYKLPFKMCDSRTTKSGELVHVDLNG</sequence>
<keyword evidence="3" id="KW-1185">Reference proteome</keyword>
<proteinExistence type="predicted"/>
<dbReference type="Pfam" id="PF13976">
    <property type="entry name" value="gag_pre-integrs"/>
    <property type="match status" value="1"/>
</dbReference>